<dbReference type="AlphaFoldDB" id="A0A699ZCI7"/>
<dbReference type="EMBL" id="BLLF01001041">
    <property type="protein sequence ID" value="GFH16718.1"/>
    <property type="molecule type" value="Genomic_DNA"/>
</dbReference>
<protein>
    <submittedName>
        <fullName evidence="1">Uncharacterized protein</fullName>
    </submittedName>
</protein>
<evidence type="ECO:0000313" key="2">
    <source>
        <dbReference type="Proteomes" id="UP000485058"/>
    </source>
</evidence>
<comment type="caution">
    <text evidence="1">The sequence shown here is derived from an EMBL/GenBank/DDBJ whole genome shotgun (WGS) entry which is preliminary data.</text>
</comment>
<sequence>MVAGLWVAVPYASKVLVVEAQVARCVWGGGVHASSATRLLGCHAPACQPTVLRDSGPAAMCCS</sequence>
<evidence type="ECO:0000313" key="1">
    <source>
        <dbReference type="EMBL" id="GFH16718.1"/>
    </source>
</evidence>
<organism evidence="1 2">
    <name type="scientific">Haematococcus lacustris</name>
    <name type="common">Green alga</name>
    <name type="synonym">Haematococcus pluvialis</name>
    <dbReference type="NCBI Taxonomy" id="44745"/>
    <lineage>
        <taxon>Eukaryota</taxon>
        <taxon>Viridiplantae</taxon>
        <taxon>Chlorophyta</taxon>
        <taxon>core chlorophytes</taxon>
        <taxon>Chlorophyceae</taxon>
        <taxon>CS clade</taxon>
        <taxon>Chlamydomonadales</taxon>
        <taxon>Haematococcaceae</taxon>
        <taxon>Haematococcus</taxon>
    </lineage>
</organism>
<proteinExistence type="predicted"/>
<accession>A0A699ZCI7</accession>
<keyword evidence="2" id="KW-1185">Reference proteome</keyword>
<reference evidence="1 2" key="1">
    <citation type="submission" date="2020-02" db="EMBL/GenBank/DDBJ databases">
        <title>Draft genome sequence of Haematococcus lacustris strain NIES-144.</title>
        <authorList>
            <person name="Morimoto D."/>
            <person name="Nakagawa S."/>
            <person name="Yoshida T."/>
            <person name="Sawayama S."/>
        </authorList>
    </citation>
    <scope>NUCLEOTIDE SEQUENCE [LARGE SCALE GENOMIC DNA]</scope>
    <source>
        <strain evidence="1 2">NIES-144</strain>
    </source>
</reference>
<name>A0A699ZCI7_HAELA</name>
<dbReference type="Proteomes" id="UP000485058">
    <property type="component" value="Unassembled WGS sequence"/>
</dbReference>
<gene>
    <name evidence="1" type="ORF">HaLaN_13196</name>
</gene>